<comment type="caution">
    <text evidence="1">The sequence shown here is derived from an EMBL/GenBank/DDBJ whole genome shotgun (WGS) entry which is preliminary data.</text>
</comment>
<organism evidence="1 2">
    <name type="scientific">Heterotrigona itama</name>
    <dbReference type="NCBI Taxonomy" id="395501"/>
    <lineage>
        <taxon>Eukaryota</taxon>
        <taxon>Metazoa</taxon>
        <taxon>Ecdysozoa</taxon>
        <taxon>Arthropoda</taxon>
        <taxon>Hexapoda</taxon>
        <taxon>Insecta</taxon>
        <taxon>Pterygota</taxon>
        <taxon>Neoptera</taxon>
        <taxon>Endopterygota</taxon>
        <taxon>Hymenoptera</taxon>
        <taxon>Apocrita</taxon>
        <taxon>Aculeata</taxon>
        <taxon>Apoidea</taxon>
        <taxon>Anthophila</taxon>
        <taxon>Apidae</taxon>
        <taxon>Heterotrigona</taxon>
    </lineage>
</organism>
<protein>
    <submittedName>
        <fullName evidence="1">Uncharacterized protein</fullName>
    </submittedName>
</protein>
<evidence type="ECO:0000313" key="1">
    <source>
        <dbReference type="EMBL" id="CAD1468566.1"/>
    </source>
</evidence>
<reference evidence="1" key="1">
    <citation type="submission" date="2020-07" db="EMBL/GenBank/DDBJ databases">
        <authorList>
            <person name="Nazaruddin N."/>
        </authorList>
    </citation>
    <scope>NUCLEOTIDE SEQUENCE</scope>
</reference>
<dbReference type="AlphaFoldDB" id="A0A6V7GT06"/>
<dbReference type="EMBL" id="CAJDYZ010000767">
    <property type="protein sequence ID" value="CAD1468566.1"/>
    <property type="molecule type" value="Genomic_DNA"/>
</dbReference>
<proteinExistence type="predicted"/>
<accession>A0A6V7GT06</accession>
<dbReference type="Proteomes" id="UP000752696">
    <property type="component" value="Unassembled WGS sequence"/>
</dbReference>
<keyword evidence="2" id="KW-1185">Reference proteome</keyword>
<sequence length="65" mass="8017">MNYITSSFSQCEIYFMCNGKPSHFVRFVSEFLNRKCLKYSSHRWIERRLVSYFWPSFSRPVDLFF</sequence>
<name>A0A6V7GT06_9HYME</name>
<feature type="non-terminal residue" evidence="1">
    <location>
        <position position="65"/>
    </location>
</feature>
<evidence type="ECO:0000313" key="2">
    <source>
        <dbReference type="Proteomes" id="UP000752696"/>
    </source>
</evidence>
<gene>
    <name evidence="1" type="ORF">MHI_LOCUS54120</name>
</gene>